<dbReference type="InterPro" id="IPR026739">
    <property type="entry name" value="AP_beta"/>
</dbReference>
<dbReference type="InterPro" id="IPR015151">
    <property type="entry name" value="B-adaptin_app_sub_C"/>
</dbReference>
<comment type="subcellular location">
    <subcellularLocation>
        <location evidence="1">Endomembrane system</location>
    </subcellularLocation>
</comment>
<accession>A0A8J4PZ06</accession>
<keyword evidence="5 6" id="KW-0472">Membrane</keyword>
<gene>
    <name evidence="9" type="ORF">CYY_000853</name>
</gene>
<dbReference type="GO" id="GO:0012505">
    <property type="term" value="C:endomembrane system"/>
    <property type="evidence" value="ECO:0007669"/>
    <property type="project" value="UniProtKB-SubCell"/>
</dbReference>
<dbReference type="SMART" id="SM01020">
    <property type="entry name" value="B2-adapt-app_C"/>
    <property type="match status" value="1"/>
</dbReference>
<evidence type="ECO:0000256" key="5">
    <source>
        <dbReference type="ARBA" id="ARBA00023136"/>
    </source>
</evidence>
<keyword evidence="3 6" id="KW-0813">Transport</keyword>
<feature type="compositionally biased region" description="Low complexity" evidence="7">
    <location>
        <begin position="410"/>
        <end position="421"/>
    </location>
</feature>
<dbReference type="SUPFAM" id="SSF48371">
    <property type="entry name" value="ARM repeat"/>
    <property type="match status" value="1"/>
</dbReference>
<dbReference type="Gene3D" id="3.30.310.10">
    <property type="entry name" value="TATA-Binding Protein"/>
    <property type="match status" value="1"/>
</dbReference>
<organism evidence="9 10">
    <name type="scientific">Polysphondylium violaceum</name>
    <dbReference type="NCBI Taxonomy" id="133409"/>
    <lineage>
        <taxon>Eukaryota</taxon>
        <taxon>Amoebozoa</taxon>
        <taxon>Evosea</taxon>
        <taxon>Eumycetozoa</taxon>
        <taxon>Dictyostelia</taxon>
        <taxon>Dictyosteliales</taxon>
        <taxon>Dictyosteliaceae</taxon>
        <taxon>Polysphondylium</taxon>
    </lineage>
</organism>
<evidence type="ECO:0000256" key="2">
    <source>
        <dbReference type="ARBA" id="ARBA00006613"/>
    </source>
</evidence>
<feature type="region of interest" description="Disordered" evidence="7">
    <location>
        <begin position="410"/>
        <end position="435"/>
    </location>
</feature>
<dbReference type="InterPro" id="IPR002553">
    <property type="entry name" value="Clathrin/coatomer_adapt-like_N"/>
</dbReference>
<dbReference type="EMBL" id="AJWJ01000018">
    <property type="protein sequence ID" value="KAF2077808.1"/>
    <property type="molecule type" value="Genomic_DNA"/>
</dbReference>
<dbReference type="InterPro" id="IPR011989">
    <property type="entry name" value="ARM-like"/>
</dbReference>
<name>A0A8J4PZ06_9MYCE</name>
<dbReference type="InterPro" id="IPR016024">
    <property type="entry name" value="ARM-type_fold"/>
</dbReference>
<dbReference type="Proteomes" id="UP000695562">
    <property type="component" value="Unassembled WGS sequence"/>
</dbReference>
<feature type="domain" description="Beta-adaptin appendage C-terminal subdomain" evidence="8">
    <location>
        <begin position="683"/>
        <end position="798"/>
    </location>
</feature>
<dbReference type="PIRSF" id="PIRSF002291">
    <property type="entry name" value="AP_complex_beta"/>
    <property type="match status" value="1"/>
</dbReference>
<dbReference type="OrthoDB" id="10254310at2759"/>
<dbReference type="AlphaFoldDB" id="A0A8J4PZ06"/>
<evidence type="ECO:0000256" key="7">
    <source>
        <dbReference type="SAM" id="MobiDB-lite"/>
    </source>
</evidence>
<dbReference type="InterPro" id="IPR012295">
    <property type="entry name" value="TBP_dom_sf"/>
</dbReference>
<dbReference type="Pfam" id="PF09066">
    <property type="entry name" value="B2-adapt-app_C"/>
    <property type="match status" value="1"/>
</dbReference>
<dbReference type="GO" id="GO:0006886">
    <property type="term" value="P:intracellular protein transport"/>
    <property type="evidence" value="ECO:0007669"/>
    <property type="project" value="InterPro"/>
</dbReference>
<evidence type="ECO:0000256" key="6">
    <source>
        <dbReference type="PIRNR" id="PIRNR002291"/>
    </source>
</evidence>
<keyword evidence="4 6" id="KW-0653">Protein transport</keyword>
<evidence type="ECO:0000256" key="1">
    <source>
        <dbReference type="ARBA" id="ARBA00004308"/>
    </source>
</evidence>
<comment type="similarity">
    <text evidence="2 6">Belongs to the adaptor complexes large subunit family.</text>
</comment>
<dbReference type="Pfam" id="PF01602">
    <property type="entry name" value="Adaptin_N"/>
    <property type="match status" value="2"/>
</dbReference>
<dbReference type="PANTHER" id="PTHR11134">
    <property type="entry name" value="ADAPTOR COMPLEX SUBUNIT BETA FAMILY MEMBER"/>
    <property type="match status" value="1"/>
</dbReference>
<sequence>MASGGRYVQVPSGGGGGNEGRYFTEVKKSEMNTLKTSLSTATNERDSEKIKEVLQRIIYYMTIGMDVSPLFPDVTMVAATTDIVIKKMVYLYIVHYSKSNSDLLLLVINILIKDCSDRNPVVRGLAIRSLCSFNSEDIVQYAYKYVMYGLRDFSGYVRKISVLSLAKLYRLSMSSINMDEVLPILYGMSMDQDPQVIVNSIVTLNELRPGWEITPTMVQFLLGKLKEFNEWSQCIVIDTLYKYTPKDEDEVLDILNLLDDKLKQSNSALVLGIVKLFIKITEGYPVLEDIHNEVYERVKDPLITLVESSESNETAYTILCHIYLLMSRSPHLFEREYRHFYCKYNDPIYIKSLKIKILSDIASNHTNALHFACIKEIVQELAEYIYEGNLSIMKQSIQVISMIGQKNSQVVNNNSSSSTGKTEGDDKQQQQQQQQQEEYSSIDQFVLDMFISFLQTEHENIISNTLIALKDFLRVFPAHAKKIIGYLGLNKLVELQVDQAIEAILWIYGEHPNVDQETPYIVEGFMKRFKEQSTSVKIQLLISAIKIYFERPGEMLPILQHVLLECSDLSQDPDLHETYLFYARLLSIDLNVANKIINAGKKDQKMSLTSFLEDEFYEYKDKIFEEFNTLSVVYGKHSSTFMNQPIADPDIIPASISAGGSKSTSSEVTKQIEGSPHNLLDTFALDNSYQLTPQEFQSQWISLEEGHRIEIQLNKLLGNTEIEEVLAKDHITCLAFGSVNQQTKLYYHAKQKEVDSATPPPLFLIEMIIDEVSLMLTISFKSSDEKKLHLKFIPKFLLSLSNLIPSLFK</sequence>
<dbReference type="InterPro" id="IPR016342">
    <property type="entry name" value="AP_complex_bsu_1_2_4"/>
</dbReference>
<dbReference type="Gene3D" id="1.25.10.10">
    <property type="entry name" value="Leucine-rich Repeat Variant"/>
    <property type="match status" value="1"/>
</dbReference>
<comment type="caution">
    <text evidence="9">The sequence shown here is derived from an EMBL/GenBank/DDBJ whole genome shotgun (WGS) entry which is preliminary data.</text>
</comment>
<protein>
    <recommendedName>
        <fullName evidence="6">AP complex subunit beta</fullName>
    </recommendedName>
</protein>
<proteinExistence type="inferred from homology"/>
<dbReference type="GO" id="GO:0016192">
    <property type="term" value="P:vesicle-mediated transport"/>
    <property type="evidence" value="ECO:0007669"/>
    <property type="project" value="InterPro"/>
</dbReference>
<evidence type="ECO:0000313" key="10">
    <source>
        <dbReference type="Proteomes" id="UP000695562"/>
    </source>
</evidence>
<evidence type="ECO:0000313" key="9">
    <source>
        <dbReference type="EMBL" id="KAF2077808.1"/>
    </source>
</evidence>
<dbReference type="GO" id="GO:0030276">
    <property type="term" value="F:clathrin binding"/>
    <property type="evidence" value="ECO:0007669"/>
    <property type="project" value="InterPro"/>
</dbReference>
<dbReference type="GO" id="GO:0030131">
    <property type="term" value="C:clathrin adaptor complex"/>
    <property type="evidence" value="ECO:0007669"/>
    <property type="project" value="InterPro"/>
</dbReference>
<reference evidence="9" key="1">
    <citation type="submission" date="2020-01" db="EMBL/GenBank/DDBJ databases">
        <title>Development of genomics and gene disruption for Polysphondylium violaceum indicates a role for the polyketide synthase stlB in stalk morphogenesis.</title>
        <authorList>
            <person name="Narita B."/>
            <person name="Kawabe Y."/>
            <person name="Kin K."/>
            <person name="Saito T."/>
            <person name="Gibbs R."/>
            <person name="Kuspa A."/>
            <person name="Muzny D."/>
            <person name="Queller D."/>
            <person name="Richards S."/>
            <person name="Strassman J."/>
            <person name="Sucgang R."/>
            <person name="Worley K."/>
            <person name="Schaap P."/>
        </authorList>
    </citation>
    <scope>NUCLEOTIDE SEQUENCE</scope>
    <source>
        <strain evidence="9">QSvi11</strain>
    </source>
</reference>
<evidence type="ECO:0000259" key="8">
    <source>
        <dbReference type="SMART" id="SM01020"/>
    </source>
</evidence>
<evidence type="ECO:0000256" key="3">
    <source>
        <dbReference type="ARBA" id="ARBA00022448"/>
    </source>
</evidence>
<evidence type="ECO:0000256" key="4">
    <source>
        <dbReference type="ARBA" id="ARBA00022927"/>
    </source>
</evidence>
<keyword evidence="10" id="KW-1185">Reference proteome</keyword>